<evidence type="ECO:0000259" key="5">
    <source>
        <dbReference type="PROSITE" id="PS50009"/>
    </source>
</evidence>
<protein>
    <recommendedName>
        <fullName evidence="2">CRK SH3-binding GNRP</fullName>
    </recommendedName>
</protein>
<dbReference type="SMART" id="SM00147">
    <property type="entry name" value="RasGEF"/>
    <property type="match status" value="1"/>
</dbReference>
<evidence type="ECO:0000256" key="2">
    <source>
        <dbReference type="ARBA" id="ARBA00083313"/>
    </source>
</evidence>
<dbReference type="PROSITE" id="PS50009">
    <property type="entry name" value="RASGEF_CAT"/>
    <property type="match status" value="1"/>
</dbReference>
<dbReference type="PROSITE" id="PS50212">
    <property type="entry name" value="RASGEF_NTER"/>
    <property type="match status" value="1"/>
</dbReference>
<evidence type="ECO:0000256" key="4">
    <source>
        <dbReference type="SAM" id="MobiDB-lite"/>
    </source>
</evidence>
<feature type="compositionally biased region" description="Polar residues" evidence="4">
    <location>
        <begin position="284"/>
        <end position="312"/>
    </location>
</feature>
<feature type="compositionally biased region" description="Polar residues" evidence="4">
    <location>
        <begin position="575"/>
        <end position="585"/>
    </location>
</feature>
<reference evidence="8" key="1">
    <citation type="submission" date="2025-08" db="UniProtKB">
        <authorList>
            <consortium name="RefSeq"/>
        </authorList>
    </citation>
    <scope>IDENTIFICATION</scope>
</reference>
<dbReference type="InterPro" id="IPR008937">
    <property type="entry name" value="Ras-like_GEF"/>
</dbReference>
<name>A0A2I4CUD0_AUSLI</name>
<evidence type="ECO:0000256" key="1">
    <source>
        <dbReference type="ARBA" id="ARBA00022658"/>
    </source>
</evidence>
<evidence type="ECO:0000313" key="7">
    <source>
        <dbReference type="Proteomes" id="UP000192220"/>
    </source>
</evidence>
<dbReference type="GO" id="GO:0005085">
    <property type="term" value="F:guanyl-nucleotide exchange factor activity"/>
    <property type="evidence" value="ECO:0007669"/>
    <property type="project" value="UniProtKB-KW"/>
</dbReference>
<dbReference type="InterPro" id="IPR036964">
    <property type="entry name" value="RASGEF_cat_dom_sf"/>
</dbReference>
<dbReference type="GO" id="GO:0005886">
    <property type="term" value="C:plasma membrane"/>
    <property type="evidence" value="ECO:0007669"/>
    <property type="project" value="TreeGrafter"/>
</dbReference>
<proteinExistence type="predicted"/>
<dbReference type="InterPro" id="IPR019804">
    <property type="entry name" value="Ras_G-nucl-exch_fac_CS"/>
</dbReference>
<gene>
    <name evidence="8" type="primary">LOC106532135</name>
</gene>
<dbReference type="PANTHER" id="PTHR23113">
    <property type="entry name" value="GUANINE NUCLEOTIDE EXCHANGE FACTOR"/>
    <property type="match status" value="1"/>
</dbReference>
<dbReference type="FunFam" id="1.10.840.10:FF:000009">
    <property type="entry name" value="rap guanine nucleotide exchange factor 1"/>
    <property type="match status" value="1"/>
</dbReference>
<evidence type="ECO:0000313" key="8">
    <source>
        <dbReference type="RefSeq" id="XP_013883598.1"/>
    </source>
</evidence>
<dbReference type="InterPro" id="IPR023578">
    <property type="entry name" value="Ras_GEF_dom_sf"/>
</dbReference>
<feature type="compositionally biased region" description="Basic and acidic residues" evidence="4">
    <location>
        <begin position="561"/>
        <end position="571"/>
    </location>
</feature>
<dbReference type="Gene3D" id="1.20.870.10">
    <property type="entry name" value="Son of sevenless (SoS) protein Chain: S domain 1"/>
    <property type="match status" value="1"/>
</dbReference>
<evidence type="ECO:0000256" key="3">
    <source>
        <dbReference type="PROSITE-ProRule" id="PRU00168"/>
    </source>
</evidence>
<feature type="compositionally biased region" description="Pro residues" evidence="4">
    <location>
        <begin position="478"/>
        <end position="493"/>
    </location>
</feature>
<feature type="region of interest" description="Disordered" evidence="4">
    <location>
        <begin position="429"/>
        <end position="500"/>
    </location>
</feature>
<dbReference type="Proteomes" id="UP000192220">
    <property type="component" value="Unplaced"/>
</dbReference>
<feature type="domain" description="Ras-GEF" evidence="5">
    <location>
        <begin position="773"/>
        <end position="1001"/>
    </location>
</feature>
<dbReference type="CDD" id="cd00155">
    <property type="entry name" value="RasGEF"/>
    <property type="match status" value="1"/>
</dbReference>
<dbReference type="InterPro" id="IPR001895">
    <property type="entry name" value="RASGEF_cat_dom"/>
</dbReference>
<dbReference type="Gene3D" id="1.10.840.10">
    <property type="entry name" value="Ras guanine-nucleotide exchange factors catalytic domain"/>
    <property type="match status" value="1"/>
</dbReference>
<dbReference type="InterPro" id="IPR000651">
    <property type="entry name" value="Ras-like_Gua-exchang_fac_N"/>
</dbReference>
<evidence type="ECO:0000259" key="6">
    <source>
        <dbReference type="PROSITE" id="PS50212"/>
    </source>
</evidence>
<dbReference type="PANTHER" id="PTHR23113:SF224">
    <property type="entry name" value="RAP GUANINE NUCLEOTIDE EXCHANGE FACTOR 1"/>
    <property type="match status" value="1"/>
</dbReference>
<dbReference type="AlphaFoldDB" id="A0A2I4CUD0"/>
<sequence length="1009" mass="114063">MSRCLCEELRHVQMFLLLLSARLSRSPGTCCVSTSSRWHRRMLLQTCQHPGRHGYRVSHRKRKERRRKEERQGINRIRAAQHERRGIKVSLCLTCPPEDMSSRSDTKTASQFSSLTMKLKDKLHPRIRRKHSPTHDKPPDLNLTQNQNQPVGVLADQQRAVISSLQYFKALVDRLGLDRPEKNKLVLDQSVVGGLLGGASGGILEAVQSLVQLEPRFLNSKTVSACLTRLYRSVAQLIRWANQVMLQGVAQDYTESPESVTTVIRAVLNGAKELVRLVAERQDSSTPLSPVQSQTGQFFRQETSDSPSTGRSPSEEDKVLKKRECHVGAPPKPPMPLPQIQSPVAPPQEPNPPALPPKKRQSLTVPVPTHCRVAIVTPMIREPEDTQVEQDDCLKRLSSSSAESAANITLCEDDPDFDFLHTDLSALEALPPLPPALPEKRLRGSTGTVNSPNQSFEFNSTPSDTSPTNYEDDSGPGEPAPNPLSPCKTPPPLPEKKRHIHDYLQFCSSYSDQSAVSFYQKSKSRQREPDSSNQEPHVHLNTGSAPSPEQPSVPVLPPKKKQQDTSDRQTEENGDSWQGSQQEAELDQWNSWEQVEVEELLLTNQREILQRITMKSEEEEGPEVKAASADVLLVYATGPSSSGQDPYREAFLCTYRSFFRPSETISKLQHRYKTLCERQEPVDVTAAENTFQLLVRVVDDLSTVELDSGLLLDLMDLVFSLLVGGELRLAHLLHSNILSKMEKRWKLLCSPQSLCPLAAKGVAARPGTLLDFRSQDLAEQLTLLDSQLFYKIELPEVLLWSKEQNEERSPHLTEFTQHFNNVSFWVRSVIILQDKPQDRERLLLKFLKILKHLRKLNNFNSYLSILSALDSAPLRRLDWQRNTSETLEDFSSLIDSSSSFRTYREALAEVEPPCIPYLGLILQDLTFVHLGNPDLLTTPQGSKVNFSKCCQQFNILDTLRSYQQVHYSLQPDEDIISFFNDFSDHLAEEALWELSLKIRPKNTPRINQR</sequence>
<feature type="domain" description="N-terminal Ras-GEF" evidence="6">
    <location>
        <begin position="620"/>
        <end position="745"/>
    </location>
</feature>
<dbReference type="GO" id="GO:0007265">
    <property type="term" value="P:Ras protein signal transduction"/>
    <property type="evidence" value="ECO:0007669"/>
    <property type="project" value="TreeGrafter"/>
</dbReference>
<feature type="compositionally biased region" description="Pro residues" evidence="4">
    <location>
        <begin position="344"/>
        <end position="356"/>
    </location>
</feature>
<feature type="region of interest" description="Disordered" evidence="4">
    <location>
        <begin position="127"/>
        <end position="146"/>
    </location>
</feature>
<feature type="region of interest" description="Disordered" evidence="4">
    <location>
        <begin position="517"/>
        <end position="585"/>
    </location>
</feature>
<keyword evidence="1 3" id="KW-0344">Guanine-nucleotide releasing factor</keyword>
<dbReference type="OrthoDB" id="25179at2759"/>
<feature type="region of interest" description="Disordered" evidence="4">
    <location>
        <begin position="281"/>
        <end position="366"/>
    </location>
</feature>
<feature type="compositionally biased region" description="Basic residues" evidence="4">
    <location>
        <begin position="50"/>
        <end position="66"/>
    </location>
</feature>
<dbReference type="InParanoid" id="A0A2I4CUD0"/>
<feature type="compositionally biased region" description="Polar residues" evidence="4">
    <location>
        <begin position="531"/>
        <end position="547"/>
    </location>
</feature>
<dbReference type="STRING" id="52670.A0A2I4CUD0"/>
<dbReference type="SMART" id="SM00229">
    <property type="entry name" value="RasGEFN"/>
    <property type="match status" value="1"/>
</dbReference>
<feature type="compositionally biased region" description="Polar residues" evidence="4">
    <location>
        <begin position="445"/>
        <end position="469"/>
    </location>
</feature>
<dbReference type="RefSeq" id="XP_013883598.1">
    <property type="nucleotide sequence ID" value="XM_014028144.1"/>
</dbReference>
<dbReference type="Pfam" id="PF00618">
    <property type="entry name" value="RasGEF_N"/>
    <property type="match status" value="1"/>
</dbReference>
<organism evidence="7 8">
    <name type="scientific">Austrofundulus limnaeus</name>
    <name type="common">Annual killifish</name>
    <dbReference type="NCBI Taxonomy" id="52670"/>
    <lineage>
        <taxon>Eukaryota</taxon>
        <taxon>Metazoa</taxon>
        <taxon>Chordata</taxon>
        <taxon>Craniata</taxon>
        <taxon>Vertebrata</taxon>
        <taxon>Euteleostomi</taxon>
        <taxon>Actinopterygii</taxon>
        <taxon>Neopterygii</taxon>
        <taxon>Teleostei</taxon>
        <taxon>Neoteleostei</taxon>
        <taxon>Acanthomorphata</taxon>
        <taxon>Ovalentaria</taxon>
        <taxon>Atherinomorphae</taxon>
        <taxon>Cyprinodontiformes</taxon>
        <taxon>Rivulidae</taxon>
        <taxon>Austrofundulus</taxon>
    </lineage>
</organism>
<dbReference type="PROSITE" id="PS00720">
    <property type="entry name" value="RASGEF"/>
    <property type="match status" value="1"/>
</dbReference>
<keyword evidence="7" id="KW-1185">Reference proteome</keyword>
<feature type="compositionally biased region" description="Pro residues" evidence="4">
    <location>
        <begin position="548"/>
        <end position="557"/>
    </location>
</feature>
<dbReference type="SUPFAM" id="SSF48366">
    <property type="entry name" value="Ras GEF"/>
    <property type="match status" value="1"/>
</dbReference>
<feature type="region of interest" description="Disordered" evidence="4">
    <location>
        <begin position="50"/>
        <end position="72"/>
    </location>
</feature>
<accession>A0A2I4CUD0</accession>
<dbReference type="GeneID" id="106532135"/>
<dbReference type="Pfam" id="PF00617">
    <property type="entry name" value="RasGEF"/>
    <property type="match status" value="1"/>
</dbReference>
<dbReference type="KEGG" id="alim:106532135"/>